<dbReference type="Gene3D" id="2.115.10.10">
    <property type="entry name" value="Tachylectin 2"/>
    <property type="match status" value="1"/>
</dbReference>
<dbReference type="SUPFAM" id="SSF69318">
    <property type="entry name" value="Integrin alpha N-terminal domain"/>
    <property type="match status" value="2"/>
</dbReference>
<evidence type="ECO:0000256" key="1">
    <source>
        <dbReference type="ARBA" id="ARBA00022729"/>
    </source>
</evidence>
<dbReference type="InterPro" id="IPR028994">
    <property type="entry name" value="Integrin_alpha_N"/>
</dbReference>
<evidence type="ECO:0000256" key="3">
    <source>
        <dbReference type="ARBA" id="ARBA00023180"/>
    </source>
</evidence>
<evidence type="ECO:0000313" key="5">
    <source>
        <dbReference type="EMBL" id="NIJ02557.1"/>
    </source>
</evidence>
<feature type="chain" id="PRO_5046717869" description="Repeat domain-containing protein" evidence="4">
    <location>
        <begin position="29"/>
        <end position="917"/>
    </location>
</feature>
<keyword evidence="1 4" id="KW-0732">Signal</keyword>
<dbReference type="RefSeq" id="WP_167267911.1">
    <property type="nucleotide sequence ID" value="NZ_BAAAVO010000009.1"/>
</dbReference>
<keyword evidence="2" id="KW-0677">Repeat</keyword>
<dbReference type="SUPFAM" id="SSF55486">
    <property type="entry name" value="Metalloproteases ('zincins'), catalytic domain"/>
    <property type="match status" value="1"/>
</dbReference>
<evidence type="ECO:0000256" key="2">
    <source>
        <dbReference type="ARBA" id="ARBA00022737"/>
    </source>
</evidence>
<protein>
    <recommendedName>
        <fullName evidence="7">Repeat domain-containing protein</fullName>
    </recommendedName>
</protein>
<dbReference type="PANTHER" id="PTHR44103">
    <property type="entry name" value="PROPROTEIN CONVERTASE P"/>
    <property type="match status" value="1"/>
</dbReference>
<dbReference type="InterPro" id="IPR013517">
    <property type="entry name" value="FG-GAP"/>
</dbReference>
<dbReference type="PANTHER" id="PTHR44103:SF1">
    <property type="entry name" value="PROPROTEIN CONVERTASE P"/>
    <property type="match status" value="1"/>
</dbReference>
<accession>A0ABX0TJ18</accession>
<keyword evidence="3" id="KW-0325">Glycoprotein</keyword>
<feature type="signal peptide" evidence="4">
    <location>
        <begin position="1"/>
        <end position="28"/>
    </location>
</feature>
<name>A0ABX0TJ18_9MICC</name>
<dbReference type="Gene3D" id="2.130.10.130">
    <property type="entry name" value="Integrin alpha, N-terminal"/>
    <property type="match status" value="2"/>
</dbReference>
<sequence>MGFLRRSIALSTGLMVCATGFFFTQAPATAVPLPSPDNPNVRFVEGTPHSEHMFGTAPGVPEPAPKGSSIDAGAGKATRLDVGAAASGPSGDIRVRLVTAKLADNSGSVSMSGAEQAVASTSGYWQAMTAGRLSMTVDSKVAGFQSKARSTDSYFTIISTITSELKWSASPYTALVIFIPTATLSGNALGAGYSSGSYSGRVLLPLVSNLSSNVMTHEFGHVIGLMHADALQCGSGASDVGTDSNGRFTDPSCYIREYGDTTDIMGAAQNAQPVVSSTLWDYAGLGRGDEIRDVGVASGVKSYTLKPWGGTDAQRAIKFTDPVSKEVYYLELRQPVGYDSYLGQSGRPAGNMGVKIVQRGGATIASSLILMPSTVPFTEPWYAKNHAWQAGSTFTTYTGTRVTINSVSATSASVTINADSKLKAQMRFSAGDFDGDKLADVMSREADGSLLLFSGLPGNRLDDPVQIGSGWGIFNAVLGTGDVNGDGFGDVLARTSDGGLWLYPGNGKGGFLARSYVGSGWQNFQRLVSVGDFNGDSRNDLLAVGNDGKLWLYAGNGAGSFLDGVQIGQGWDVFASLAPAGSFGGGSAGLLATATDGTLYAYPGDGKGGFLPRTVAGTGWSAAGDLVGGQDFTGDKSPDVLTAKGDGMTLYPGDGQGFATRLPIGAGWNQFAQVWEAGDFDGDGVADVLARAKDGALWLYPGNGSGGFLPRVQVGSGWNGFTAVVSAGDFDGDSHPDLVARTSDGVLWLYPTDGEGQFLASKQIGTGWQGFSELLAPGDFSGDGKADLLARTADGALWLYPGNGSGGFLPWRQIGSGWNMFNAVLQGGDFDGDGREDLLGRGNDGGLWLYPGNGKGGFLDRTYLGSGWNMFSSLAALGNGFTGTGDPALVGVAGDGSLLMYSGNGRGGFKPVVLNPR</sequence>
<dbReference type="InterPro" id="IPR013519">
    <property type="entry name" value="Int_alpha_beta-p"/>
</dbReference>
<keyword evidence="6" id="KW-1185">Reference proteome</keyword>
<organism evidence="5 6">
    <name type="scientific">Paenarthrobacter ilicis</name>
    <dbReference type="NCBI Taxonomy" id="43665"/>
    <lineage>
        <taxon>Bacteria</taxon>
        <taxon>Bacillati</taxon>
        <taxon>Actinomycetota</taxon>
        <taxon>Actinomycetes</taxon>
        <taxon>Micrococcales</taxon>
        <taxon>Micrococcaceae</taxon>
        <taxon>Paenarthrobacter</taxon>
    </lineage>
</organism>
<evidence type="ECO:0000256" key="4">
    <source>
        <dbReference type="SAM" id="SignalP"/>
    </source>
</evidence>
<dbReference type="SMART" id="SM00191">
    <property type="entry name" value="Int_alpha"/>
    <property type="match status" value="5"/>
</dbReference>
<gene>
    <name evidence="5" type="ORF">FHR86_002901</name>
</gene>
<proteinExistence type="predicted"/>
<dbReference type="Pfam" id="PF13517">
    <property type="entry name" value="FG-GAP_3"/>
    <property type="match status" value="3"/>
</dbReference>
<dbReference type="Proteomes" id="UP000802392">
    <property type="component" value="Unassembled WGS sequence"/>
</dbReference>
<dbReference type="EMBL" id="JAAOZD010000006">
    <property type="protein sequence ID" value="NIJ02557.1"/>
    <property type="molecule type" value="Genomic_DNA"/>
</dbReference>
<evidence type="ECO:0008006" key="7">
    <source>
        <dbReference type="Google" id="ProtNLM"/>
    </source>
</evidence>
<evidence type="ECO:0000313" key="6">
    <source>
        <dbReference type="Proteomes" id="UP000802392"/>
    </source>
</evidence>
<reference evidence="5 6" key="1">
    <citation type="submission" date="2020-03" db="EMBL/GenBank/DDBJ databases">
        <title>Genomic Encyclopedia of Type Strains, Phase III (KMG-III): the genomes of soil and plant-associated and newly described type strains.</title>
        <authorList>
            <person name="Whitman W."/>
        </authorList>
    </citation>
    <scope>NUCLEOTIDE SEQUENCE [LARGE SCALE GENOMIC DNA]</scope>
    <source>
        <strain evidence="5 6">CECT 4207</strain>
    </source>
</reference>
<comment type="caution">
    <text evidence="5">The sequence shown here is derived from an EMBL/GenBank/DDBJ whole genome shotgun (WGS) entry which is preliminary data.</text>
</comment>